<feature type="compositionally biased region" description="Polar residues" evidence="1">
    <location>
        <begin position="263"/>
        <end position="272"/>
    </location>
</feature>
<dbReference type="InterPro" id="IPR010473">
    <property type="entry name" value="GTPase-bd"/>
</dbReference>
<organism evidence="3 4">
    <name type="scientific">Parasitella parasitica</name>
    <dbReference type="NCBI Taxonomy" id="35722"/>
    <lineage>
        <taxon>Eukaryota</taxon>
        <taxon>Fungi</taxon>
        <taxon>Fungi incertae sedis</taxon>
        <taxon>Mucoromycota</taxon>
        <taxon>Mucoromycotina</taxon>
        <taxon>Mucoromycetes</taxon>
        <taxon>Mucorales</taxon>
        <taxon>Mucorineae</taxon>
        <taxon>Mucoraceae</taxon>
        <taxon>Parasitella</taxon>
    </lineage>
</organism>
<feature type="region of interest" description="Disordered" evidence="1">
    <location>
        <begin position="766"/>
        <end position="803"/>
    </location>
</feature>
<proteinExistence type="predicted"/>
<dbReference type="InterPro" id="IPR011989">
    <property type="entry name" value="ARM-like"/>
</dbReference>
<feature type="compositionally biased region" description="Polar residues" evidence="1">
    <location>
        <begin position="858"/>
        <end position="876"/>
    </location>
</feature>
<feature type="region of interest" description="Disordered" evidence="1">
    <location>
        <begin position="262"/>
        <end position="284"/>
    </location>
</feature>
<evidence type="ECO:0000256" key="1">
    <source>
        <dbReference type="SAM" id="MobiDB-lite"/>
    </source>
</evidence>
<feature type="region of interest" description="Disordered" evidence="1">
    <location>
        <begin position="818"/>
        <end position="876"/>
    </location>
</feature>
<dbReference type="Pfam" id="PF06371">
    <property type="entry name" value="Drf_GBD"/>
    <property type="match status" value="1"/>
</dbReference>
<dbReference type="OrthoDB" id="2155261at2759"/>
<dbReference type="GO" id="GO:0030036">
    <property type="term" value="P:actin cytoskeleton organization"/>
    <property type="evidence" value="ECO:0007669"/>
    <property type="project" value="InterPro"/>
</dbReference>
<feature type="region of interest" description="Disordered" evidence="1">
    <location>
        <begin position="1"/>
        <end position="37"/>
    </location>
</feature>
<feature type="region of interest" description="Disordered" evidence="1">
    <location>
        <begin position="490"/>
        <end position="512"/>
    </location>
</feature>
<evidence type="ECO:0000259" key="2">
    <source>
        <dbReference type="SMART" id="SM01140"/>
    </source>
</evidence>
<feature type="region of interest" description="Disordered" evidence="1">
    <location>
        <begin position="694"/>
        <end position="751"/>
    </location>
</feature>
<dbReference type="SMART" id="SM01140">
    <property type="entry name" value="Drf_GBD"/>
    <property type="match status" value="1"/>
</dbReference>
<dbReference type="GO" id="GO:0003779">
    <property type="term" value="F:actin binding"/>
    <property type="evidence" value="ECO:0007669"/>
    <property type="project" value="InterPro"/>
</dbReference>
<protein>
    <recommendedName>
        <fullName evidence="2">Formin GTPase-binding domain-containing protein</fullName>
    </recommendedName>
</protein>
<dbReference type="GO" id="GO:0031267">
    <property type="term" value="F:small GTPase binding"/>
    <property type="evidence" value="ECO:0007669"/>
    <property type="project" value="InterPro"/>
</dbReference>
<feature type="compositionally biased region" description="Pro residues" evidence="1">
    <location>
        <begin position="153"/>
        <end position="162"/>
    </location>
</feature>
<evidence type="ECO:0000313" key="3">
    <source>
        <dbReference type="EMBL" id="CEP16841.1"/>
    </source>
</evidence>
<dbReference type="AlphaFoldDB" id="A0A0B7NEB3"/>
<feature type="compositionally biased region" description="Pro residues" evidence="1">
    <location>
        <begin position="105"/>
        <end position="116"/>
    </location>
</feature>
<keyword evidence="4" id="KW-1185">Reference proteome</keyword>
<name>A0A0B7NEB3_9FUNG</name>
<dbReference type="SUPFAM" id="SSF48371">
    <property type="entry name" value="ARM repeat"/>
    <property type="match status" value="1"/>
</dbReference>
<reference evidence="3 4" key="1">
    <citation type="submission" date="2014-09" db="EMBL/GenBank/DDBJ databases">
        <authorList>
            <person name="Ellenberger Sabrina"/>
        </authorList>
    </citation>
    <scope>NUCLEOTIDE SEQUENCE [LARGE SCALE GENOMIC DNA]</scope>
    <source>
        <strain evidence="3 4">CBS 412.66</strain>
    </source>
</reference>
<dbReference type="Proteomes" id="UP000054107">
    <property type="component" value="Unassembled WGS sequence"/>
</dbReference>
<accession>A0A0B7NEB3</accession>
<feature type="compositionally biased region" description="Acidic residues" evidence="1">
    <location>
        <begin position="739"/>
        <end position="751"/>
    </location>
</feature>
<feature type="region of interest" description="Disordered" evidence="1">
    <location>
        <begin position="590"/>
        <end position="610"/>
    </location>
</feature>
<dbReference type="Gene3D" id="1.25.10.10">
    <property type="entry name" value="Leucine-rich Repeat Variant"/>
    <property type="match status" value="1"/>
</dbReference>
<feature type="compositionally biased region" description="Low complexity" evidence="1">
    <location>
        <begin position="138"/>
        <end position="152"/>
    </location>
</feature>
<dbReference type="InterPro" id="IPR016024">
    <property type="entry name" value="ARM-type_fold"/>
</dbReference>
<feature type="compositionally biased region" description="Low complexity" evidence="1">
    <location>
        <begin position="1"/>
        <end position="23"/>
    </location>
</feature>
<gene>
    <name evidence="3" type="primary">PARPA_11120.1 scaffold 42800</name>
</gene>
<feature type="compositionally biased region" description="Polar residues" evidence="1">
    <location>
        <begin position="601"/>
        <end position="610"/>
    </location>
</feature>
<sequence length="876" mass="97392">MSTIHPPSFSSASAAATMSSDSPPSTPGPSQQHLQEQAQNRLLNRVSTLFGGGKKKTVDNSTSSSPLPSAAIAENDDDSVFSDERSDSCVDSMYSSIRSRRSNYPPVPNPNTPPPLRTVQLDNPIVHQPTPPPKDPPKSASSPTTSASSTSPTPSPPPPSAPAPANTAAAADLSSQKIQDQEYAPSADHMSSVNSLTIEQKEMLLRSSKLPAMLKKNSTFSKVFSVKATFGNKKKKQQHSFFSTIANSRSFASEFNLVDANAGSETGSSGSKITDPGKANTAPGRYIRTRGALPRLGSSNAIKSHSKNTSRSKWKSTPEYFVHMLRETPVRELEDTEVLDLRVFLRSVVVSWTSEFLDQGGYDAIANLFEQMKEKPKRLPKGDRSMQDENDNRILQHLGKCLKTIMTHQSKGTQIVLTNPSALYHIRDILFGPASKKLKQVSGLEISTRSLLLNLMCTLATIQTTRSCETEYVHGYDVLRRLLLDRPSDVASSDEDDKKGQPRKHVSPFPTTLKTDPQEILQMIMENDPNGSTIGREYEWDQDELKPRYHSWMRELECTVEKHIEKITFLANVFDYPFHSAYRQIHASRQNSHTDLAPPSRDSSSENSGSIMTEEGVVEYIITHLRLIRTVVTTQPTSYTGNYDEREQEKMRLELMLSGFDKISKILIQCPHPLVRSSYINYLKPLMSPCADLSAPSGSDANPEDLLPPPLPARNKQPATSSSSDAPAFEASFDHDNQDSNDDDDDDDEDDYEISVYADDMDEPLQHHFSPRHQQQQQQQLYEQSAEEGSKGVTQWEYASDPDFDQVFYDDDEYIEDHFNTDDEDEDGDQSNISGSRLECASRSEENDSVYSAADRQPFTTASTKIIDLNATSQHS</sequence>
<feature type="domain" description="Formin GTPase-binding" evidence="2">
    <location>
        <begin position="175"/>
        <end position="459"/>
    </location>
</feature>
<dbReference type="EMBL" id="LN733372">
    <property type="protein sequence ID" value="CEP16841.1"/>
    <property type="molecule type" value="Genomic_DNA"/>
</dbReference>
<feature type="region of interest" description="Disordered" evidence="1">
    <location>
        <begin position="49"/>
        <end position="191"/>
    </location>
</feature>
<evidence type="ECO:0000313" key="4">
    <source>
        <dbReference type="Proteomes" id="UP000054107"/>
    </source>
</evidence>